<dbReference type="SUPFAM" id="SSF56601">
    <property type="entry name" value="beta-lactamase/transpeptidase-like"/>
    <property type="match status" value="1"/>
</dbReference>
<evidence type="ECO:0000256" key="1">
    <source>
        <dbReference type="SAM" id="SignalP"/>
    </source>
</evidence>
<keyword evidence="3" id="KW-0378">Hydrolase</keyword>
<dbReference type="PANTHER" id="PTHR46825">
    <property type="entry name" value="D-ALANYL-D-ALANINE-CARBOXYPEPTIDASE/ENDOPEPTIDASE AMPH"/>
    <property type="match status" value="1"/>
</dbReference>
<dbReference type="Pfam" id="PF00144">
    <property type="entry name" value="Beta-lactamase"/>
    <property type="match status" value="1"/>
</dbReference>
<dbReference type="PANTHER" id="PTHR46825:SF15">
    <property type="entry name" value="BETA-LACTAMASE-RELATED DOMAIN-CONTAINING PROTEIN"/>
    <property type="match status" value="1"/>
</dbReference>
<feature type="chain" id="PRO_5018048940" evidence="1">
    <location>
        <begin position="25"/>
        <end position="691"/>
    </location>
</feature>
<dbReference type="GO" id="GO:0016787">
    <property type="term" value="F:hydrolase activity"/>
    <property type="evidence" value="ECO:0007669"/>
    <property type="project" value="UniProtKB-KW"/>
</dbReference>
<dbReference type="RefSeq" id="WP_123088206.1">
    <property type="nucleotide sequence ID" value="NZ_RIBS01000005.1"/>
</dbReference>
<protein>
    <submittedName>
        <fullName evidence="3">Class A beta-lactamase-related serine hydrolase</fullName>
    </submittedName>
</protein>
<dbReference type="OrthoDB" id="119951at2"/>
<gene>
    <name evidence="3" type="ORF">EER27_11170</name>
</gene>
<sequence>MKRRDWWPLAALGFLLLQTGSAVAFDGAAPALGLQSAPLQEEAWQRTPSGVQYTTLAGWTTEASGSAIFMSKPEDDARMAIVEVDARTADDAVALAWKRYRSDAQPTLRGSRARPSRNGWLLVQTYDYASAEAPGRILRAQVLHEGSAWVVVIMDLPAAVMQRREAQVTRLLSSIRAKNYVPETLVGRQARDLDPARIAALVQFVEEARISLDIPGLALGVVQRGEVKYAGGLGIRQVGSDEKVDASTRFLTASVTKPLTSLMLAKLVDMGRLDWDTPAVQVLPSFKVGDAELTKRIRVRHMLCACTGIPPQDMEWVLFGDEMTPEDVLGVLGGVAPTARTGELYQYSNLMAAAGGYLGGQVSHAGLPLGAAYDRAMQALVFDPLGMASTTFDYDVALKGNVALPHGTTIDGDTVVSSMGYNRMSIPMRPDGGAWSNINDMTRYLQMELSSGRLPDGGRYIGEAALLERQKGQVARGGVDQWYGMGLKADRRLGIQQVFHGGSMAGYQAEVYWLPENNAGYVLLMNADVGVHLRGLLADRFLEILFDIDRNAVTTLKALPATLMQERAEQRAQLRVPLDSTTLERLAPAYVHPVLGTIRIVRDGPKTWFDFDGWRTEVAMTPPSDEGQVLESISPSVAGFQFTLTQVDGARALVLNDPPNTYTFVEGDRALPRANALESSDSGQSVGGSTR</sequence>
<organism evidence="3 4">
    <name type="scientific">Montanilutibacter psychrotolerans</name>
    <dbReference type="NCBI Taxonomy" id="1327343"/>
    <lineage>
        <taxon>Bacteria</taxon>
        <taxon>Pseudomonadati</taxon>
        <taxon>Pseudomonadota</taxon>
        <taxon>Gammaproteobacteria</taxon>
        <taxon>Lysobacterales</taxon>
        <taxon>Lysobacteraceae</taxon>
        <taxon>Montanilutibacter</taxon>
    </lineage>
</organism>
<comment type="caution">
    <text evidence="3">The sequence shown here is derived from an EMBL/GenBank/DDBJ whole genome shotgun (WGS) entry which is preliminary data.</text>
</comment>
<feature type="domain" description="Beta-lactamase-related" evidence="2">
    <location>
        <begin position="203"/>
        <end position="531"/>
    </location>
</feature>
<dbReference type="Proteomes" id="UP000267049">
    <property type="component" value="Unassembled WGS sequence"/>
</dbReference>
<dbReference type="InterPro" id="IPR012338">
    <property type="entry name" value="Beta-lactam/transpept-like"/>
</dbReference>
<name>A0A3M8SV14_9GAMM</name>
<keyword evidence="1" id="KW-0732">Signal</keyword>
<dbReference type="InterPro" id="IPR001466">
    <property type="entry name" value="Beta-lactam-related"/>
</dbReference>
<keyword evidence="4" id="KW-1185">Reference proteome</keyword>
<evidence type="ECO:0000313" key="4">
    <source>
        <dbReference type="Proteomes" id="UP000267049"/>
    </source>
</evidence>
<accession>A0A3M8SV14</accession>
<dbReference type="AlphaFoldDB" id="A0A3M8SV14"/>
<proteinExistence type="predicted"/>
<reference evidence="3 4" key="1">
    <citation type="submission" date="2018-11" db="EMBL/GenBank/DDBJ databases">
        <title>Lysobacter cryohumiis sp. nov., isolated from soil in the Tianshan Mountains, Xinjiang, China.</title>
        <authorList>
            <person name="Luo Y."/>
            <person name="Sheng H."/>
        </authorList>
    </citation>
    <scope>NUCLEOTIDE SEQUENCE [LARGE SCALE GENOMIC DNA]</scope>
    <source>
        <strain evidence="3 4">ZS60</strain>
    </source>
</reference>
<dbReference type="Gene3D" id="3.40.710.10">
    <property type="entry name" value="DD-peptidase/beta-lactamase superfamily"/>
    <property type="match status" value="1"/>
</dbReference>
<evidence type="ECO:0000259" key="2">
    <source>
        <dbReference type="Pfam" id="PF00144"/>
    </source>
</evidence>
<dbReference type="InterPro" id="IPR050491">
    <property type="entry name" value="AmpC-like"/>
</dbReference>
<dbReference type="EMBL" id="RIBS01000005">
    <property type="protein sequence ID" value="RNF83074.1"/>
    <property type="molecule type" value="Genomic_DNA"/>
</dbReference>
<feature type="signal peptide" evidence="1">
    <location>
        <begin position="1"/>
        <end position="24"/>
    </location>
</feature>
<evidence type="ECO:0000313" key="3">
    <source>
        <dbReference type="EMBL" id="RNF83074.1"/>
    </source>
</evidence>